<dbReference type="GO" id="GO:1990362">
    <property type="term" value="F:butanol dehydrogenase (NAD+) activity"/>
    <property type="evidence" value="ECO:0007669"/>
    <property type="project" value="InterPro"/>
</dbReference>
<organism evidence="4 5">
    <name type="scientific">Candidatus Brevifilum fermentans</name>
    <dbReference type="NCBI Taxonomy" id="1986204"/>
    <lineage>
        <taxon>Bacteria</taxon>
        <taxon>Bacillati</taxon>
        <taxon>Chloroflexota</taxon>
        <taxon>Anaerolineae</taxon>
        <taxon>Anaerolineales</taxon>
        <taxon>Anaerolineaceae</taxon>
        <taxon>Candidatus Brevifilum</taxon>
    </lineage>
</organism>
<feature type="domain" description="Fe-containing alcohol dehydrogenase-like C-terminal" evidence="3">
    <location>
        <begin position="191"/>
        <end position="383"/>
    </location>
</feature>
<dbReference type="EMBL" id="LT859958">
    <property type="protein sequence ID" value="SMX53121.1"/>
    <property type="molecule type" value="Genomic_DNA"/>
</dbReference>
<dbReference type="GO" id="GO:0008106">
    <property type="term" value="F:alcohol dehydrogenase (NADP+) activity"/>
    <property type="evidence" value="ECO:0007669"/>
    <property type="project" value="TreeGrafter"/>
</dbReference>
<name>A0A1Y6K0F6_9CHLR</name>
<dbReference type="PANTHER" id="PTHR43633">
    <property type="entry name" value="ALCOHOL DEHYDROGENASE YQHD"/>
    <property type="match status" value="1"/>
</dbReference>
<dbReference type="AlphaFoldDB" id="A0A1Y6K0F6"/>
<proteinExistence type="predicted"/>
<dbReference type="InterPro" id="IPR056798">
    <property type="entry name" value="ADH_Fe_C"/>
</dbReference>
<sequence length="386" mass="42868">MNNFEYFNPTRIVFGKGQISRLRDLVPQSASVLMCYGGGSIKHNGVYEQVLTALAGWELIEFSGIEPNPDFDTLMHAIRLGREKGINFVLAVGGGSVIDGAKLIAAGIPYQQGDVWDIVTMDAKLKRGDALPLGTVLTLPATASEMNGTSVISRRSTQEKLGWFSEAVFPVFSILDPTTTFTLPIKQVRNGVVDAYIHVIEQYATYPVNALLQDRQAEGILITLQTVGEDALKQPPDYDTRANFMWAATSALNKLINKGVPEDWATHRIGHELTAFYGLDHAESLAVVLPYLLWHQRQQKADKLVQYAQRVWGLHGDGEAVIRAAIDKMTLFFNRLGMPTKLTDFNINPDEAAERVRARFESRQVLLGELNQIDPDIVAEILRMSQ</sequence>
<dbReference type="GO" id="GO:0005829">
    <property type="term" value="C:cytosol"/>
    <property type="evidence" value="ECO:0007669"/>
    <property type="project" value="TreeGrafter"/>
</dbReference>
<dbReference type="Pfam" id="PF00465">
    <property type="entry name" value="Fe-ADH"/>
    <property type="match status" value="1"/>
</dbReference>
<protein>
    <submittedName>
        <fullName evidence="4">Alcohol dehydrogenase, NAD(P)-dependent</fullName>
    </submittedName>
</protein>
<dbReference type="InterPro" id="IPR001670">
    <property type="entry name" value="ADH_Fe/GldA"/>
</dbReference>
<feature type="domain" description="Alcohol dehydrogenase iron-type/glycerol dehydrogenase GldA" evidence="2">
    <location>
        <begin position="9"/>
        <end position="177"/>
    </location>
</feature>
<evidence type="ECO:0000259" key="2">
    <source>
        <dbReference type="Pfam" id="PF00465"/>
    </source>
</evidence>
<dbReference type="Proteomes" id="UP000195514">
    <property type="component" value="Chromosome I"/>
</dbReference>
<evidence type="ECO:0000313" key="4">
    <source>
        <dbReference type="EMBL" id="SMX53121.1"/>
    </source>
</evidence>
<evidence type="ECO:0000259" key="3">
    <source>
        <dbReference type="Pfam" id="PF25137"/>
    </source>
</evidence>
<accession>A0A1Y6K0F6</accession>
<dbReference type="SUPFAM" id="SSF56796">
    <property type="entry name" value="Dehydroquinate synthase-like"/>
    <property type="match status" value="1"/>
</dbReference>
<dbReference type="PANTHER" id="PTHR43633:SF1">
    <property type="entry name" value="ALCOHOL DEHYDROGENASE YQHD"/>
    <property type="match status" value="1"/>
</dbReference>
<dbReference type="GO" id="GO:1990002">
    <property type="term" value="F:methylglyoxal reductase (NADPH) (acetol producing) activity"/>
    <property type="evidence" value="ECO:0007669"/>
    <property type="project" value="TreeGrafter"/>
</dbReference>
<keyword evidence="1" id="KW-0560">Oxidoreductase</keyword>
<dbReference type="CDD" id="cd08187">
    <property type="entry name" value="BDH"/>
    <property type="match status" value="1"/>
</dbReference>
<dbReference type="Gene3D" id="1.20.1090.10">
    <property type="entry name" value="Dehydroquinate synthase-like - alpha domain"/>
    <property type="match status" value="1"/>
</dbReference>
<dbReference type="Pfam" id="PF25137">
    <property type="entry name" value="ADH_Fe_C"/>
    <property type="match status" value="1"/>
</dbReference>
<dbReference type="FunFam" id="3.40.50.1970:FF:000003">
    <property type="entry name" value="Alcohol dehydrogenase, iron-containing"/>
    <property type="match status" value="1"/>
</dbReference>
<dbReference type="RefSeq" id="WP_087861078.1">
    <property type="nucleotide sequence ID" value="NZ_LT859958.1"/>
</dbReference>
<evidence type="ECO:0000313" key="5">
    <source>
        <dbReference type="Proteomes" id="UP000195514"/>
    </source>
</evidence>
<dbReference type="GO" id="GO:0046872">
    <property type="term" value="F:metal ion binding"/>
    <property type="evidence" value="ECO:0007669"/>
    <property type="project" value="InterPro"/>
</dbReference>
<reference evidence="5" key="1">
    <citation type="submission" date="2017-05" db="EMBL/GenBank/DDBJ databases">
        <authorList>
            <person name="Kirkegaard R."/>
            <person name="Mcilroy J S."/>
        </authorList>
    </citation>
    <scope>NUCLEOTIDE SEQUENCE [LARGE SCALE GENOMIC DNA]</scope>
</reference>
<dbReference type="Gene3D" id="3.40.50.1970">
    <property type="match status" value="1"/>
</dbReference>
<gene>
    <name evidence="4" type="primary">yqhD</name>
    <name evidence="4" type="ORF">CFX1CAM_0055</name>
</gene>
<keyword evidence="5" id="KW-1185">Reference proteome</keyword>
<evidence type="ECO:0000256" key="1">
    <source>
        <dbReference type="ARBA" id="ARBA00023002"/>
    </source>
</evidence>
<dbReference type="OrthoDB" id="9801156at2"/>
<dbReference type="KEGG" id="abat:CFX1CAM_0055"/>
<dbReference type="InterPro" id="IPR044731">
    <property type="entry name" value="BDH-like"/>
</dbReference>